<dbReference type="GO" id="GO:0008270">
    <property type="term" value="F:zinc ion binding"/>
    <property type="evidence" value="ECO:0007669"/>
    <property type="project" value="InterPro"/>
</dbReference>
<dbReference type="Gene3D" id="3.40.1360.10">
    <property type="match status" value="1"/>
</dbReference>
<dbReference type="SUPFAM" id="SSF57783">
    <property type="entry name" value="Zinc beta-ribbon"/>
    <property type="match status" value="1"/>
</dbReference>
<sequence>MDEIKQNFKEKIVKAKNVDIVSFCEAVGYDLKQEKGNGTQFRGVDHGSLVVFRETNTFRWFKEEISGDAIDFVKLFFDKSTNEAVNLLLETASNGEFKEEKEIKKAPREPFRYIYNHDKSSEQVESYLIDERRIHPTIVKTLIKKGLIRQCTYKGETDCLFVWGKSGKRVGVSVQGIVRNEEKYGFRGTKKRVGLNSEQDYGFNVSLGQPKNLYFFESPIDMLSYWSLHPELTDCRLIAMTGLQKKTVLNVLKHTLMSRTTQVYDINLAVDNDPAGQKFIDQFKDMGYEYAEGGALSFKPLIPDNNAIPKQNYEVYQQVAKEFQVPWELLASWHKAESNFDPEKGAANSMKVHTYFSVPASTKSKEKELLNLEPTVRQLAQDLVSVNENGKFILEKLIKEDRGTNVPAFIDKVRNIYKEYHEGKFVVKEEVLKDWNDLQKRHNPGQNVTRIPKLPKVVQRASANNQFFKNDRQQIVSVTKIEVSPDSTKKQYQAIMKDREKVIGHFEADSKEEMDKLIKVYGFEAMDKEDIRKYTSDETKKEKEAVISR</sequence>
<dbReference type="GO" id="GO:0003677">
    <property type="term" value="F:DNA binding"/>
    <property type="evidence" value="ECO:0007669"/>
    <property type="project" value="InterPro"/>
</dbReference>
<dbReference type="GO" id="GO:0006260">
    <property type="term" value="P:DNA replication"/>
    <property type="evidence" value="ECO:0007669"/>
    <property type="project" value="InterPro"/>
</dbReference>
<evidence type="ECO:0000313" key="1">
    <source>
        <dbReference type="EMBL" id="EAG9355023.1"/>
    </source>
</evidence>
<dbReference type="Pfam" id="PF13155">
    <property type="entry name" value="Toprim_2"/>
    <property type="match status" value="1"/>
</dbReference>
<accession>A0A823IYM8</accession>
<gene>
    <name evidence="1" type="ORF">CW895_14615</name>
</gene>
<organism evidence="1 2">
    <name type="scientific">Listeria monocytogenes</name>
    <dbReference type="NCBI Taxonomy" id="1639"/>
    <lineage>
        <taxon>Bacteria</taxon>
        <taxon>Bacillati</taxon>
        <taxon>Bacillota</taxon>
        <taxon>Bacilli</taxon>
        <taxon>Bacillales</taxon>
        <taxon>Listeriaceae</taxon>
        <taxon>Listeria</taxon>
    </lineage>
</organism>
<dbReference type="AlphaFoldDB" id="A0A823IYM8"/>
<reference evidence="1 2" key="1">
    <citation type="submission" date="2019-04" db="EMBL/GenBank/DDBJ databases">
        <authorList>
            <consortium name="GenomeTrakr network: Whole genome sequencing for foodborne pathogen traceback"/>
        </authorList>
    </citation>
    <scope>NUCLEOTIDE SEQUENCE [LARGE SCALE GENOMIC DNA]</scope>
    <source>
        <strain evidence="1 2">CFSAN072502</strain>
    </source>
</reference>
<dbReference type="EMBL" id="AABEKN010000008">
    <property type="protein sequence ID" value="EAG9355023.1"/>
    <property type="molecule type" value="Genomic_DNA"/>
</dbReference>
<dbReference type="Gene3D" id="3.90.580.10">
    <property type="entry name" value="Zinc finger, CHC2-type domain"/>
    <property type="match status" value="1"/>
</dbReference>
<evidence type="ECO:0008006" key="3">
    <source>
        <dbReference type="Google" id="ProtNLM"/>
    </source>
</evidence>
<name>A0A823IYM8_LISMN</name>
<evidence type="ECO:0000313" key="2">
    <source>
        <dbReference type="Proteomes" id="UP000524387"/>
    </source>
</evidence>
<protein>
    <recommendedName>
        <fullName evidence="3">DUF3991 domain-containing protein</fullName>
    </recommendedName>
</protein>
<proteinExistence type="predicted"/>
<dbReference type="RefSeq" id="WP_003740250.1">
    <property type="nucleotide sequence ID" value="NZ_CP090058.1"/>
</dbReference>
<dbReference type="Proteomes" id="UP000524387">
    <property type="component" value="Unassembled WGS sequence"/>
</dbReference>
<comment type="caution">
    <text evidence="1">The sequence shown here is derived from an EMBL/GenBank/DDBJ whole genome shotgun (WGS) entry which is preliminary data.</text>
</comment>
<dbReference type="InterPro" id="IPR036977">
    <property type="entry name" value="DNA_primase_Znf_CHC2"/>
</dbReference>